<gene>
    <name evidence="3" type="ORF">GGR36_001867</name>
</gene>
<keyword evidence="1" id="KW-0479">Metal-binding</keyword>
<dbReference type="Gene3D" id="2.60.120.10">
    <property type="entry name" value="Jelly Rolls"/>
    <property type="match status" value="1"/>
</dbReference>
<dbReference type="GO" id="GO:0046872">
    <property type="term" value="F:metal ion binding"/>
    <property type="evidence" value="ECO:0007669"/>
    <property type="project" value="UniProtKB-KW"/>
</dbReference>
<evidence type="ECO:0000313" key="4">
    <source>
        <dbReference type="Proteomes" id="UP000561045"/>
    </source>
</evidence>
<dbReference type="Pfam" id="PF07883">
    <property type="entry name" value="Cupin_2"/>
    <property type="match status" value="1"/>
</dbReference>
<sequence length="115" mass="12954">MSVVSTANAEHYRWGEACDGWHLLKDTSLSVIQERVPPGKTERTHRHAQARQFFYILEGRAEMWRAGETFVLSTGEGLEVPPGVAHQFRNPFGEDVVFLVISSPTTRGDREDLAD</sequence>
<evidence type="ECO:0000259" key="2">
    <source>
        <dbReference type="Pfam" id="PF07883"/>
    </source>
</evidence>
<dbReference type="PANTHER" id="PTHR35848">
    <property type="entry name" value="OXALATE-BINDING PROTEIN"/>
    <property type="match status" value="1"/>
</dbReference>
<dbReference type="InterPro" id="IPR013096">
    <property type="entry name" value="Cupin_2"/>
</dbReference>
<dbReference type="InterPro" id="IPR014710">
    <property type="entry name" value="RmlC-like_jellyroll"/>
</dbReference>
<feature type="domain" description="Cupin type-2" evidence="2">
    <location>
        <begin position="34"/>
        <end position="101"/>
    </location>
</feature>
<dbReference type="Proteomes" id="UP000561045">
    <property type="component" value="Unassembled WGS sequence"/>
</dbReference>
<evidence type="ECO:0000313" key="3">
    <source>
        <dbReference type="EMBL" id="MBB4012559.1"/>
    </source>
</evidence>
<dbReference type="GO" id="GO:0016853">
    <property type="term" value="F:isomerase activity"/>
    <property type="evidence" value="ECO:0007669"/>
    <property type="project" value="UniProtKB-KW"/>
</dbReference>
<dbReference type="InterPro" id="IPR011051">
    <property type="entry name" value="RmlC_Cupin_sf"/>
</dbReference>
<keyword evidence="3" id="KW-0413">Isomerase</keyword>
<name>A0A840BM01_9RHOO</name>
<comment type="caution">
    <text evidence="3">The sequence shown here is derived from an EMBL/GenBank/DDBJ whole genome shotgun (WGS) entry which is preliminary data.</text>
</comment>
<keyword evidence="4" id="KW-1185">Reference proteome</keyword>
<evidence type="ECO:0000256" key="1">
    <source>
        <dbReference type="ARBA" id="ARBA00022723"/>
    </source>
</evidence>
<protein>
    <submittedName>
        <fullName evidence="3">Mannose-6-phosphate isomerase-like protein (Cupin superfamily)</fullName>
    </submittedName>
</protein>
<dbReference type="EMBL" id="JACIET010000001">
    <property type="protein sequence ID" value="MBB4012559.1"/>
    <property type="molecule type" value="Genomic_DNA"/>
</dbReference>
<accession>A0A840BM01</accession>
<proteinExistence type="predicted"/>
<dbReference type="SUPFAM" id="SSF51182">
    <property type="entry name" value="RmlC-like cupins"/>
    <property type="match status" value="1"/>
</dbReference>
<dbReference type="AlphaFoldDB" id="A0A840BM01"/>
<dbReference type="RefSeq" id="WP_183634349.1">
    <property type="nucleotide sequence ID" value="NZ_BAABLE010000011.1"/>
</dbReference>
<reference evidence="3 4" key="1">
    <citation type="submission" date="2020-08" db="EMBL/GenBank/DDBJ databases">
        <title>Genomic Encyclopedia of Type Strains, Phase IV (KMG-IV): sequencing the most valuable type-strain genomes for metagenomic binning, comparative biology and taxonomic classification.</title>
        <authorList>
            <person name="Goeker M."/>
        </authorList>
    </citation>
    <scope>NUCLEOTIDE SEQUENCE [LARGE SCALE GENOMIC DNA]</scope>
    <source>
        <strain evidence="3 4">DSM 106739</strain>
    </source>
</reference>
<organism evidence="3 4">
    <name type="scientific">Niveibacterium umoris</name>
    <dbReference type="NCBI Taxonomy" id="1193620"/>
    <lineage>
        <taxon>Bacteria</taxon>
        <taxon>Pseudomonadati</taxon>
        <taxon>Pseudomonadota</taxon>
        <taxon>Betaproteobacteria</taxon>
        <taxon>Rhodocyclales</taxon>
        <taxon>Rhodocyclaceae</taxon>
        <taxon>Niveibacterium</taxon>
    </lineage>
</organism>
<dbReference type="PANTHER" id="PTHR35848:SF9">
    <property type="entry name" value="SLL1358 PROTEIN"/>
    <property type="match status" value="1"/>
</dbReference>
<dbReference type="InterPro" id="IPR051610">
    <property type="entry name" value="GPI/OXD"/>
</dbReference>